<dbReference type="Proteomes" id="UP000759131">
    <property type="component" value="Unassembled WGS sequence"/>
</dbReference>
<evidence type="ECO:0000256" key="4">
    <source>
        <dbReference type="ARBA" id="ARBA00017052"/>
    </source>
</evidence>
<evidence type="ECO:0000256" key="6">
    <source>
        <dbReference type="ARBA" id="ARBA00022490"/>
    </source>
</evidence>
<protein>
    <recommendedName>
        <fullName evidence="4 10">Vacuolar-sorting protein SNF8</fullName>
    </recommendedName>
</protein>
<keyword evidence="13" id="KW-1185">Reference proteome</keyword>
<dbReference type="PANTHER" id="PTHR12806:SF0">
    <property type="entry name" value="VACUOLAR-SORTING PROTEIN SNF8"/>
    <property type="match status" value="1"/>
</dbReference>
<evidence type="ECO:0000313" key="13">
    <source>
        <dbReference type="Proteomes" id="UP000759131"/>
    </source>
</evidence>
<evidence type="ECO:0000256" key="2">
    <source>
        <dbReference type="ARBA" id="ARBA00004496"/>
    </source>
</evidence>
<reference evidence="12" key="1">
    <citation type="submission" date="2020-11" db="EMBL/GenBank/DDBJ databases">
        <authorList>
            <person name="Tran Van P."/>
        </authorList>
    </citation>
    <scope>NUCLEOTIDE SEQUENCE</scope>
</reference>
<dbReference type="GO" id="GO:0043328">
    <property type="term" value="P:protein transport to vacuole involved in ubiquitin-dependent protein catabolic process via the multivesicular body sorting pathway"/>
    <property type="evidence" value="ECO:0007669"/>
    <property type="project" value="TreeGrafter"/>
</dbReference>
<evidence type="ECO:0000256" key="10">
    <source>
        <dbReference type="PIRNR" id="PIRNR017215"/>
    </source>
</evidence>
<keyword evidence="6" id="KW-0963">Cytoplasm</keyword>
<evidence type="ECO:0000313" key="12">
    <source>
        <dbReference type="EMBL" id="CAD7621465.1"/>
    </source>
</evidence>
<dbReference type="FunFam" id="1.10.10.10:FF:000397">
    <property type="entry name" value="Vacuolar-sorting protein SNF8"/>
    <property type="match status" value="1"/>
</dbReference>
<proteinExistence type="inferred from homology"/>
<dbReference type="AlphaFoldDB" id="A0A7R9PV45"/>
<comment type="subunit">
    <text evidence="10">Component of the endosomal sorting complex required for transport II (ESCRT-II).</text>
</comment>
<dbReference type="Pfam" id="PF04157">
    <property type="entry name" value="EAP30"/>
    <property type="match status" value="1"/>
</dbReference>
<dbReference type="InterPro" id="IPR040608">
    <property type="entry name" value="Snf8/Vps36"/>
</dbReference>
<dbReference type="InterPro" id="IPR036390">
    <property type="entry name" value="WH_DNA-bd_sf"/>
</dbReference>
<dbReference type="PANTHER" id="PTHR12806">
    <property type="entry name" value="EAP30 SUBUNIT OF ELL COMPLEX"/>
    <property type="match status" value="1"/>
</dbReference>
<dbReference type="InterPro" id="IPR016689">
    <property type="entry name" value="ESCRT-2_cplx_Snf8"/>
</dbReference>
<dbReference type="Gene3D" id="6.10.140.180">
    <property type="match status" value="1"/>
</dbReference>
<name>A0A7R9PV45_9ACAR</name>
<keyword evidence="11" id="KW-0175">Coiled coil</keyword>
<feature type="coiled-coil region" evidence="11">
    <location>
        <begin position="15"/>
        <end position="54"/>
    </location>
</feature>
<dbReference type="EMBL" id="OC855197">
    <property type="protein sequence ID" value="CAD7621465.1"/>
    <property type="molecule type" value="Genomic_DNA"/>
</dbReference>
<keyword evidence="5 10" id="KW-0813">Transport</keyword>
<dbReference type="SUPFAM" id="SSF46785">
    <property type="entry name" value="Winged helix' DNA-binding domain"/>
    <property type="match status" value="2"/>
</dbReference>
<dbReference type="InterPro" id="IPR036388">
    <property type="entry name" value="WH-like_DNA-bd_sf"/>
</dbReference>
<dbReference type="EMBL" id="CAJPIZ010000622">
    <property type="protein sequence ID" value="CAG2101895.1"/>
    <property type="molecule type" value="Genomic_DNA"/>
</dbReference>
<evidence type="ECO:0000256" key="1">
    <source>
        <dbReference type="ARBA" id="ARBA00004481"/>
    </source>
</evidence>
<sequence>MIRRRGLGLGAIQRKQQTDAKYQEKREEMATEEINKLSDQMSEFRTKLQEFAQKHKKDIKRDAEFRRQFQTMCATVGVDPLQSSANFWTKLLGVGDFYYELAVQAIEVCMSTSHRNGGLIGINELHSRVLQSRNTANLRQQKPDDEISVDDLIRAIDKLSKLGSGLKLMSCGKTYIVQSIASELSLDQNTVIQTAQSGNGSVSLPLLIKDLQWTEERAKKAINDMVMEGVVWIDKQSPTGHTLYWFPGLRHSLSYK</sequence>
<evidence type="ECO:0000256" key="7">
    <source>
        <dbReference type="ARBA" id="ARBA00022753"/>
    </source>
</evidence>
<gene>
    <name evidence="12" type="ORF">OSB1V03_LOCUS1936</name>
</gene>
<comment type="subcellular location">
    <subcellularLocation>
        <location evidence="2">Cytoplasm</location>
    </subcellularLocation>
    <subcellularLocation>
        <location evidence="1">Endosome membrane</location>
        <topology evidence="1">Peripheral membrane protein</topology>
    </subcellularLocation>
</comment>
<comment type="function">
    <text evidence="10">Component of the endosomal sorting complex required for transport II (ESCRT-II), which is required for multivesicular body (MVB) formation and sorting of endosomal cargo proteins into MVBs.</text>
</comment>
<evidence type="ECO:0000256" key="8">
    <source>
        <dbReference type="ARBA" id="ARBA00022927"/>
    </source>
</evidence>
<dbReference type="FunFam" id="1.10.10.10:FF:000085">
    <property type="entry name" value="Vacuolar-sorting protein SNF8"/>
    <property type="match status" value="1"/>
</dbReference>
<dbReference type="PIRSF" id="PIRSF017215">
    <property type="entry name" value="ESCRT2_Vps22"/>
    <property type="match status" value="1"/>
</dbReference>
<dbReference type="Gene3D" id="1.10.10.10">
    <property type="entry name" value="Winged helix-like DNA-binding domain superfamily/Winged helix DNA-binding domain"/>
    <property type="match status" value="2"/>
</dbReference>
<keyword evidence="9" id="KW-0472">Membrane</keyword>
<evidence type="ECO:0000256" key="3">
    <source>
        <dbReference type="ARBA" id="ARBA00009834"/>
    </source>
</evidence>
<evidence type="ECO:0000256" key="9">
    <source>
        <dbReference type="ARBA" id="ARBA00023136"/>
    </source>
</evidence>
<accession>A0A7R9PV45</accession>
<evidence type="ECO:0000256" key="11">
    <source>
        <dbReference type="SAM" id="Coils"/>
    </source>
</evidence>
<keyword evidence="7" id="KW-0967">Endosome</keyword>
<organism evidence="12">
    <name type="scientific">Medioppia subpectinata</name>
    <dbReference type="NCBI Taxonomy" id="1979941"/>
    <lineage>
        <taxon>Eukaryota</taxon>
        <taxon>Metazoa</taxon>
        <taxon>Ecdysozoa</taxon>
        <taxon>Arthropoda</taxon>
        <taxon>Chelicerata</taxon>
        <taxon>Arachnida</taxon>
        <taxon>Acari</taxon>
        <taxon>Acariformes</taxon>
        <taxon>Sarcoptiformes</taxon>
        <taxon>Oribatida</taxon>
        <taxon>Brachypylina</taxon>
        <taxon>Oppioidea</taxon>
        <taxon>Oppiidae</taxon>
        <taxon>Medioppia</taxon>
    </lineage>
</organism>
<dbReference type="GO" id="GO:0000814">
    <property type="term" value="C:ESCRT II complex"/>
    <property type="evidence" value="ECO:0007669"/>
    <property type="project" value="UniProtKB-UniRule"/>
</dbReference>
<evidence type="ECO:0000256" key="5">
    <source>
        <dbReference type="ARBA" id="ARBA00022448"/>
    </source>
</evidence>
<dbReference type="OrthoDB" id="283883at2759"/>
<comment type="similarity">
    <text evidence="3 10">Belongs to the SNF8 family.</text>
</comment>
<keyword evidence="8 10" id="KW-0653">Protein transport</keyword>